<evidence type="ECO:0000259" key="17">
    <source>
        <dbReference type="PROSITE" id="PS50056"/>
    </source>
</evidence>
<dbReference type="PROSITE" id="PS50853">
    <property type="entry name" value="FN3"/>
    <property type="match status" value="1"/>
</dbReference>
<dbReference type="Gene3D" id="2.60.40.10">
    <property type="entry name" value="Immunoglobulins"/>
    <property type="match status" value="1"/>
</dbReference>
<feature type="transmembrane region" description="Helical" evidence="15">
    <location>
        <begin position="761"/>
        <end position="782"/>
    </location>
</feature>
<dbReference type="CDD" id="cd17670">
    <property type="entry name" value="R-PTP-G-2"/>
    <property type="match status" value="1"/>
</dbReference>
<evidence type="ECO:0000259" key="19">
    <source>
        <dbReference type="PROSITE" id="PS51144"/>
    </source>
</evidence>
<evidence type="ECO:0000256" key="15">
    <source>
        <dbReference type="SAM" id="Phobius"/>
    </source>
</evidence>
<evidence type="ECO:0000256" key="5">
    <source>
        <dbReference type="ARBA" id="ARBA00022729"/>
    </source>
</evidence>
<dbReference type="PROSITE" id="PS00383">
    <property type="entry name" value="TYR_PHOSPHATASE_1"/>
    <property type="match status" value="1"/>
</dbReference>
<dbReference type="InterPro" id="IPR029021">
    <property type="entry name" value="Prot-tyrosine_phosphatase-like"/>
</dbReference>
<comment type="catalytic activity">
    <reaction evidence="13">
        <text>O-phospho-L-tyrosyl-[protein] + H2O = L-tyrosyl-[protein] + phosphate</text>
        <dbReference type="Rhea" id="RHEA:10684"/>
        <dbReference type="Rhea" id="RHEA-COMP:10136"/>
        <dbReference type="Rhea" id="RHEA-COMP:20101"/>
        <dbReference type="ChEBI" id="CHEBI:15377"/>
        <dbReference type="ChEBI" id="CHEBI:43474"/>
        <dbReference type="ChEBI" id="CHEBI:46858"/>
        <dbReference type="ChEBI" id="CHEBI:61978"/>
        <dbReference type="EC" id="3.1.3.48"/>
    </reaction>
</comment>
<keyword evidence="7" id="KW-0378">Hydrolase</keyword>
<dbReference type="CDD" id="cd00063">
    <property type="entry name" value="FN3"/>
    <property type="match status" value="1"/>
</dbReference>
<evidence type="ECO:0000256" key="2">
    <source>
        <dbReference type="ARBA" id="ARBA00006246"/>
    </source>
</evidence>
<evidence type="ECO:0000313" key="20">
    <source>
        <dbReference type="Ensembl" id="ENSAOWP00000022319.1"/>
    </source>
</evidence>
<keyword evidence="4 15" id="KW-0812">Transmembrane</keyword>
<feature type="domain" description="Fibronectin type-III" evidence="18">
    <location>
        <begin position="255"/>
        <end position="350"/>
    </location>
</feature>
<dbReference type="GO" id="GO:0005886">
    <property type="term" value="C:plasma membrane"/>
    <property type="evidence" value="ECO:0007669"/>
    <property type="project" value="UniProtKB-ARBA"/>
</dbReference>
<dbReference type="PANTHER" id="PTHR19134">
    <property type="entry name" value="RECEPTOR-TYPE TYROSINE-PROTEIN PHOSPHATASE"/>
    <property type="match status" value="1"/>
</dbReference>
<dbReference type="PROSITE" id="PS51144">
    <property type="entry name" value="ALPHA_CA_2"/>
    <property type="match status" value="1"/>
</dbReference>
<protein>
    <recommendedName>
        <fullName evidence="3">protein-tyrosine-phosphatase</fullName>
        <ecNumber evidence="3">3.1.3.48</ecNumber>
    </recommendedName>
</protein>
<evidence type="ECO:0000256" key="10">
    <source>
        <dbReference type="ARBA" id="ARBA00023136"/>
    </source>
</evidence>
<evidence type="ECO:0000256" key="6">
    <source>
        <dbReference type="ARBA" id="ARBA00022737"/>
    </source>
</evidence>
<organism evidence="20 21">
    <name type="scientific">Apteryx owenii</name>
    <name type="common">Little spotted kiwi</name>
    <dbReference type="NCBI Taxonomy" id="8824"/>
    <lineage>
        <taxon>Eukaryota</taxon>
        <taxon>Metazoa</taxon>
        <taxon>Chordata</taxon>
        <taxon>Craniata</taxon>
        <taxon>Vertebrata</taxon>
        <taxon>Euteleostomi</taxon>
        <taxon>Archelosauria</taxon>
        <taxon>Archosauria</taxon>
        <taxon>Dinosauria</taxon>
        <taxon>Saurischia</taxon>
        <taxon>Theropoda</taxon>
        <taxon>Coelurosauria</taxon>
        <taxon>Aves</taxon>
        <taxon>Palaeognathae</taxon>
        <taxon>Apterygiformes</taxon>
        <taxon>Apterygidae</taxon>
        <taxon>Apteryx</taxon>
    </lineage>
</organism>
<feature type="domain" description="Tyrosine specific protein phosphatases" evidence="17">
    <location>
        <begin position="922"/>
        <end position="996"/>
    </location>
</feature>
<dbReference type="InterPro" id="IPR000242">
    <property type="entry name" value="PTP_cat"/>
</dbReference>
<evidence type="ECO:0000256" key="1">
    <source>
        <dbReference type="ARBA" id="ARBA00004479"/>
    </source>
</evidence>
<dbReference type="FunFam" id="3.90.190.10:FF:000013">
    <property type="entry name" value="receptor-type tyrosine-protein phosphatase zeta isoform X1"/>
    <property type="match status" value="1"/>
</dbReference>
<keyword evidence="5" id="KW-0732">Signal</keyword>
<keyword evidence="21" id="KW-1185">Reference proteome</keyword>
<keyword evidence="9 15" id="KW-1133">Transmembrane helix</keyword>
<comment type="similarity">
    <text evidence="2">Belongs to the protein-tyrosine phosphatase family. Receptor class 5 subfamily.</text>
</comment>
<dbReference type="InterPro" id="IPR003961">
    <property type="entry name" value="FN3_dom"/>
</dbReference>
<dbReference type="InterPro" id="IPR013783">
    <property type="entry name" value="Ig-like_fold"/>
</dbReference>
<dbReference type="SMART" id="SM00404">
    <property type="entry name" value="PTPc_motif"/>
    <property type="match status" value="2"/>
</dbReference>
<dbReference type="Pfam" id="PF00194">
    <property type="entry name" value="Carb_anhydrase"/>
    <property type="match status" value="2"/>
</dbReference>
<dbReference type="EC" id="3.1.3.48" evidence="3"/>
<evidence type="ECO:0000256" key="9">
    <source>
        <dbReference type="ARBA" id="ARBA00022989"/>
    </source>
</evidence>
<dbReference type="PANTHER" id="PTHR19134:SF468">
    <property type="entry name" value="RECEPTOR-TYPE TYROSINE-PROTEIN PHOSPHATASE GAMMA"/>
    <property type="match status" value="1"/>
</dbReference>
<evidence type="ECO:0000313" key="21">
    <source>
        <dbReference type="Proteomes" id="UP000694424"/>
    </source>
</evidence>
<dbReference type="InterPro" id="IPR036116">
    <property type="entry name" value="FN3_sf"/>
</dbReference>
<feature type="domain" description="Alpha-carbonic anhydrase" evidence="19">
    <location>
        <begin position="1"/>
        <end position="233"/>
    </location>
</feature>
<feature type="compositionally biased region" description="Polar residues" evidence="14">
    <location>
        <begin position="344"/>
        <end position="363"/>
    </location>
</feature>
<accession>A0A8B9QB24</accession>
<dbReference type="SMART" id="SM00194">
    <property type="entry name" value="PTPc"/>
    <property type="match status" value="2"/>
</dbReference>
<dbReference type="Pfam" id="PF00102">
    <property type="entry name" value="Y_phosphatase"/>
    <property type="match status" value="2"/>
</dbReference>
<dbReference type="PRINTS" id="PR00700">
    <property type="entry name" value="PRTYPHPHTASE"/>
</dbReference>
<dbReference type="PROSITE" id="PS50056">
    <property type="entry name" value="TYR_PHOSPHATASE_2"/>
    <property type="match status" value="2"/>
</dbReference>
<evidence type="ECO:0000259" key="16">
    <source>
        <dbReference type="PROSITE" id="PS50055"/>
    </source>
</evidence>
<feature type="transmembrane region" description="Helical" evidence="15">
    <location>
        <begin position="372"/>
        <end position="397"/>
    </location>
</feature>
<dbReference type="Proteomes" id="UP000694424">
    <property type="component" value="Unplaced"/>
</dbReference>
<dbReference type="Gene3D" id="3.10.200.10">
    <property type="entry name" value="Alpha carbonic anhydrase"/>
    <property type="match status" value="2"/>
</dbReference>
<dbReference type="InterPro" id="IPR001148">
    <property type="entry name" value="CA_dom"/>
</dbReference>
<dbReference type="SUPFAM" id="SSF52799">
    <property type="entry name" value="(Phosphotyrosine protein) phosphatases II"/>
    <property type="match status" value="2"/>
</dbReference>
<proteinExistence type="inferred from homology"/>
<name>A0A8B9QB24_APTOW</name>
<keyword evidence="12" id="KW-0325">Glycoprotein</keyword>
<evidence type="ECO:0000256" key="8">
    <source>
        <dbReference type="ARBA" id="ARBA00022912"/>
    </source>
</evidence>
<evidence type="ECO:0000256" key="7">
    <source>
        <dbReference type="ARBA" id="ARBA00022801"/>
    </source>
</evidence>
<dbReference type="InterPro" id="IPR003595">
    <property type="entry name" value="Tyr_Pase_cat"/>
</dbReference>
<dbReference type="SUPFAM" id="SSF51069">
    <property type="entry name" value="Carbonic anhydrase"/>
    <property type="match status" value="1"/>
</dbReference>
<evidence type="ECO:0000256" key="12">
    <source>
        <dbReference type="ARBA" id="ARBA00023180"/>
    </source>
</evidence>
<keyword evidence="11" id="KW-1015">Disulfide bond</keyword>
<reference evidence="20" key="1">
    <citation type="submission" date="2025-08" db="UniProtKB">
        <authorList>
            <consortium name="Ensembl"/>
        </authorList>
    </citation>
    <scope>IDENTIFICATION</scope>
</reference>
<dbReference type="SMART" id="SM01057">
    <property type="entry name" value="Carb_anhydrase"/>
    <property type="match status" value="1"/>
</dbReference>
<feature type="region of interest" description="Disordered" evidence="14">
    <location>
        <begin position="344"/>
        <end position="365"/>
    </location>
</feature>
<dbReference type="InterPro" id="IPR036398">
    <property type="entry name" value="CA_dom_sf"/>
</dbReference>
<dbReference type="PROSITE" id="PS50055">
    <property type="entry name" value="TYR_PHOSPHATASE_PTP"/>
    <property type="match status" value="2"/>
</dbReference>
<dbReference type="InterPro" id="IPR000387">
    <property type="entry name" value="Tyr_Pase_dom"/>
</dbReference>
<dbReference type="InterPro" id="IPR050348">
    <property type="entry name" value="Protein-Tyr_Phosphatase"/>
</dbReference>
<evidence type="ECO:0000259" key="18">
    <source>
        <dbReference type="PROSITE" id="PS50853"/>
    </source>
</evidence>
<dbReference type="SUPFAM" id="SSF49265">
    <property type="entry name" value="Fibronectin type III"/>
    <property type="match status" value="1"/>
</dbReference>
<evidence type="ECO:0000256" key="13">
    <source>
        <dbReference type="ARBA" id="ARBA00051722"/>
    </source>
</evidence>
<keyword evidence="10 15" id="KW-0472">Membrane</keyword>
<feature type="domain" description="Tyrosine-protein phosphatase" evidence="16">
    <location>
        <begin position="454"/>
        <end position="723"/>
    </location>
</feature>
<dbReference type="GO" id="GO:0004725">
    <property type="term" value="F:protein tyrosine phosphatase activity"/>
    <property type="evidence" value="ECO:0007669"/>
    <property type="project" value="UniProtKB-EC"/>
</dbReference>
<evidence type="ECO:0000256" key="11">
    <source>
        <dbReference type="ARBA" id="ARBA00023157"/>
    </source>
</evidence>
<comment type="subcellular location">
    <subcellularLocation>
        <location evidence="1">Membrane</location>
        <topology evidence="1">Single-pass type I membrane protein</topology>
    </subcellularLocation>
</comment>
<dbReference type="Gene3D" id="3.90.190.10">
    <property type="entry name" value="Protein tyrosine phosphatase superfamily"/>
    <property type="match status" value="2"/>
</dbReference>
<dbReference type="Ensembl" id="ENSAOWT00000025283.1">
    <property type="protein sequence ID" value="ENSAOWP00000022319.1"/>
    <property type="gene ID" value="ENSAOWG00000014142.1"/>
</dbReference>
<evidence type="ECO:0000256" key="14">
    <source>
        <dbReference type="SAM" id="MobiDB-lite"/>
    </source>
</evidence>
<sequence>WYFSTGTYGPEHWVTSSEKCGGNHQSPINIVDHQARVGDEYQELQLDGFDNESSNKTWMKNTGKTVAILLKDEYFVSGAGLPGRFKAEKVEFHWGQSNGSAGSEHSINGKRFPVEVSGKTCAYVCEKNKTGMYRSKKETFLDPFVLRDLLPTSLGSYYRYAGSLTTPPCSEIVEWIVFRKPVPISYHQLEAFYSIFTTEQQDHVKSVEYLRNNFRPQQGIKKNLAVRVKYSSPCLLLVISESFIFVPSFLACSTPPVNMKVQPVNRTALLVTWNQPETVYHPPIMNYMISYSWTKNEDEKEKTFTKDSDKDLVKPQHQPLTYVLIQAVCRNEMRSDFSQTMLFQGKTNKQTNKSDKNSSSMATRPSPGKMEWIIPLIVVSALTFVCLILLIAVLVYWRKCFQTAHFYVEDSSSPRVVPNESIPIIPIPDDMEAIPVKQFVKHISELYSNNQHGFSEDFEEVQRCTADMNITAEHSNHPDNKHKNRYINILAYDHSRVKLRPLPGKDSKHSDYINANYVDGYNKAKAYIATQGPLKSTFEDFWRMIWEQNTGIIVMITNLVEKGRRKCDQYWPSENSEEYGNIIVTLKSTNIHACYTVRRFTVRNTKMKKVGNPKGRQNERTVIQYHYTQWPDMGVPEYALPVLTFVRRSSAARTTDMGPVVVHCSAGVGRTGTYIVIDSMLQQIKDKSTVNVLGFLKHIRTQRNYLVQTEEQYIFIHDALLEAILGKETEVSANQLHSYVNSILIPGIGGKTRLEKQFKKFLLSALCHDQTLIFFFFFNLIAERARVGLAPLPGMKGTDYINASYIMGYYRSNEFIITQHPLPHTTKDFWRMIWDHNAQIIVMLPDNQSLAEDEFVYWPSREESMNCEAFTVTLISKDRLCLSNEEQIIIHDFILEATQDDYVLEVRHFQCPKWPNPDAPISSTFELINVIKEEALTRDGPTIVHDEYGAVSAGTLCALTTLSQQLENENAVDVFQVAKMINLMRPGVFTDIEQYQFLYKAMLSLVSTKENGNGPMTLDKNGAVMASDESDPAESMESLV</sequence>
<feature type="region of interest" description="Disordered" evidence="14">
    <location>
        <begin position="1014"/>
        <end position="1040"/>
    </location>
</feature>
<dbReference type="InterPro" id="IPR016130">
    <property type="entry name" value="Tyr_Pase_AS"/>
</dbReference>
<evidence type="ECO:0000256" key="4">
    <source>
        <dbReference type="ARBA" id="ARBA00022692"/>
    </source>
</evidence>
<evidence type="ECO:0000256" key="3">
    <source>
        <dbReference type="ARBA" id="ARBA00013064"/>
    </source>
</evidence>
<keyword evidence="6" id="KW-0677">Repeat</keyword>
<feature type="domain" description="Tyrosine-protein phosphatase" evidence="16">
    <location>
        <begin position="773"/>
        <end position="1005"/>
    </location>
</feature>
<feature type="domain" description="Tyrosine specific protein phosphatases" evidence="17">
    <location>
        <begin position="640"/>
        <end position="714"/>
    </location>
</feature>
<dbReference type="AlphaFoldDB" id="A0A8B9QB24"/>
<dbReference type="FunFam" id="3.90.190.10:FF:000016">
    <property type="entry name" value="receptor-type tyrosine-protein phosphatase gamma isoform X1"/>
    <property type="match status" value="1"/>
</dbReference>
<reference evidence="20" key="2">
    <citation type="submission" date="2025-09" db="UniProtKB">
        <authorList>
            <consortium name="Ensembl"/>
        </authorList>
    </citation>
    <scope>IDENTIFICATION</scope>
</reference>
<keyword evidence="8" id="KW-0904">Protein phosphatase</keyword>
<dbReference type="CDD" id="cd17667">
    <property type="entry name" value="R-PTPc-G-1"/>
    <property type="match status" value="1"/>
</dbReference>